<proteinExistence type="predicted"/>
<dbReference type="EMBL" id="UZAD01013361">
    <property type="protein sequence ID" value="VDN94353.1"/>
    <property type="molecule type" value="Genomic_DNA"/>
</dbReference>
<reference evidence="5" key="1">
    <citation type="submission" date="2016-04" db="UniProtKB">
        <authorList>
            <consortium name="WormBaseParasite"/>
        </authorList>
    </citation>
    <scope>IDENTIFICATION</scope>
</reference>
<dbReference type="PROSITE" id="PS50057">
    <property type="entry name" value="FERM_3"/>
    <property type="match status" value="1"/>
</dbReference>
<dbReference type="InterPro" id="IPR014352">
    <property type="entry name" value="FERM/acyl-CoA-bd_prot_sf"/>
</dbReference>
<dbReference type="Pfam" id="PF00373">
    <property type="entry name" value="FERM_M"/>
    <property type="match status" value="1"/>
</dbReference>
<organism evidence="5">
    <name type="scientific">Brugia pahangi</name>
    <name type="common">Filarial nematode worm</name>
    <dbReference type="NCBI Taxonomy" id="6280"/>
    <lineage>
        <taxon>Eukaryota</taxon>
        <taxon>Metazoa</taxon>
        <taxon>Ecdysozoa</taxon>
        <taxon>Nematoda</taxon>
        <taxon>Chromadorea</taxon>
        <taxon>Rhabditida</taxon>
        <taxon>Spirurina</taxon>
        <taxon>Spiruromorpha</taxon>
        <taxon>Filarioidea</taxon>
        <taxon>Onchocercidae</taxon>
        <taxon>Brugia</taxon>
    </lineage>
</organism>
<dbReference type="SUPFAM" id="SSF54236">
    <property type="entry name" value="Ubiquitin-like"/>
    <property type="match status" value="1"/>
</dbReference>
<reference evidence="3 4" key="2">
    <citation type="submission" date="2018-11" db="EMBL/GenBank/DDBJ databases">
        <authorList>
            <consortium name="Pathogen Informatics"/>
        </authorList>
    </citation>
    <scope>NUCLEOTIDE SEQUENCE [LARGE SCALE GENOMIC DNA]</scope>
</reference>
<dbReference type="GO" id="GO:0035332">
    <property type="term" value="P:positive regulation of hippo signaling"/>
    <property type="evidence" value="ECO:0007669"/>
    <property type="project" value="TreeGrafter"/>
</dbReference>
<sequence>MTESDEVNSYHGSSSCCSSRIPPLSDSEQRLSEPDAPIHNSANLNHFNSDHVKVIPSLRTTIPAGYKYLQVQTLTKETITLAVHVKCRVEDAYLCCCAYLGFDEERLFGLAFRTPSEGIGGDRPRNEFFFLDPSRKIAKYAPKQWKISHAWNTVVESRPFLALHLRVRIYVDKAYVIGSPTTLRHYYLQLRENLLDQWSGPNSVAEERCWELAALALHADENGNDLLSFRVERYFPLWVVNVHGLDFVRRNIPAVREDLKSRSSNDAVMEYCQQASRPPFALNCHLYGLRRHKMDTFDNAVIGISPKGIETSDVGYDGERIPLRKLQWNRIAKLSFDRRKVTITGVDGVSLSLYTQFEDKARYLLEFCKAFHQATLFINNHFTFRQNHSTSINSPLFCSDDRCLDDALYSRRSINSRASSNSTSGVVSDKLGSEADKDCEWTDACGVASDCSCEEIQPFTVEDLAGEMHKASIHATAEAVDSTQDEATSIEIDTVGVDRPNTSSRSKEANSSKKVVETTDKRTISASCSSSVRRNAAYVEIEDKDVAGNAGNVLGPILKKHSFIDSDANSGANSILMPIIQEKVDSSSQKDYCDEMEKTELTMNVVLRQPPQYNETLEAFHTQNKLQIPYHRSNPNSNIKSKWITVTGVTPSGATVSCPLETSTDLTSSEPKLHYQMYTRSGSPLASMPTTSYQLPTIGSSPRPSPSYTPPIMRTGASGGLFQKRHGQRVPHSTAVRGISRVQSMPAHNSQHYGDDDEFSIPSSTAVTSIKHSQSAPGTRFPVYTKQPPPYEHAVLQQARARYAQKGVMMCQTHPNSAPKDFLFQKHLCTSDQEEMTLNSRIRQYPMMRALWQEHQQGSCVQLATNANSTITRLGVPSVSNPILSSLNTVLDDATAADAQLQRPSSCQELSSSVLLTTSSHLTSTTHDSRPTAVYATRPSTSWTPVYHRELYVPDVSPPSCCYYSPFAAGRNQMRAGRAVRDNEKSQKSGYTCPLIPVCEDWIMSHSVLDLPPPPPYPPPRCPPSPAATNNAQMLFNLEEQENIEMNKPTSLFMFIQYGFNLVKV</sequence>
<feature type="domain" description="FERM" evidence="2">
    <location>
        <begin position="67"/>
        <end position="379"/>
    </location>
</feature>
<dbReference type="Pfam" id="PF09380">
    <property type="entry name" value="FERM_C"/>
    <property type="match status" value="1"/>
</dbReference>
<dbReference type="SUPFAM" id="SSF50729">
    <property type="entry name" value="PH domain-like"/>
    <property type="match status" value="1"/>
</dbReference>
<dbReference type="Proteomes" id="UP000278627">
    <property type="component" value="Unassembled WGS sequence"/>
</dbReference>
<evidence type="ECO:0000313" key="5">
    <source>
        <dbReference type="WBParaSite" id="BPAG_0001324001-mRNA-1"/>
    </source>
</evidence>
<name>A0A158PSJ3_BRUPA</name>
<evidence type="ECO:0000313" key="4">
    <source>
        <dbReference type="Proteomes" id="UP000278627"/>
    </source>
</evidence>
<gene>
    <name evidence="3" type="ORF">BPAG_LOCUS13168</name>
</gene>
<protein>
    <submittedName>
        <fullName evidence="5">FERM domain-containing protein</fullName>
    </submittedName>
</protein>
<dbReference type="STRING" id="6280.A0A158PSJ3"/>
<feature type="compositionally biased region" description="Basic and acidic residues" evidence="1">
    <location>
        <begin position="505"/>
        <end position="518"/>
    </location>
</feature>
<evidence type="ECO:0000313" key="3">
    <source>
        <dbReference type="EMBL" id="VDN94353.1"/>
    </source>
</evidence>
<dbReference type="SMART" id="SM01196">
    <property type="entry name" value="FERM_C"/>
    <property type="match status" value="1"/>
</dbReference>
<dbReference type="InterPro" id="IPR018980">
    <property type="entry name" value="FERM_PH-like_C"/>
</dbReference>
<dbReference type="CDD" id="cd14473">
    <property type="entry name" value="FERM_B-lobe"/>
    <property type="match status" value="1"/>
</dbReference>
<dbReference type="CDD" id="cd17101">
    <property type="entry name" value="FERM_F1_PTPN13_like"/>
    <property type="match status" value="1"/>
</dbReference>
<dbReference type="Gene3D" id="2.30.29.30">
    <property type="entry name" value="Pleckstrin-homology domain (PH domain)/Phosphotyrosine-binding domain (PTB)"/>
    <property type="match status" value="1"/>
</dbReference>
<dbReference type="InterPro" id="IPR029071">
    <property type="entry name" value="Ubiquitin-like_domsf"/>
</dbReference>
<feature type="region of interest" description="Disordered" evidence="1">
    <location>
        <begin position="1"/>
        <end position="43"/>
    </location>
</feature>
<accession>A0A158PSJ3</accession>
<dbReference type="AlphaFoldDB" id="A0A158PSJ3"/>
<dbReference type="SMART" id="SM00295">
    <property type="entry name" value="B41"/>
    <property type="match status" value="1"/>
</dbReference>
<dbReference type="GO" id="GO:0098592">
    <property type="term" value="C:cytoplasmic side of apical plasma membrane"/>
    <property type="evidence" value="ECO:0007669"/>
    <property type="project" value="TreeGrafter"/>
</dbReference>
<dbReference type="InterPro" id="IPR019748">
    <property type="entry name" value="FERM_central"/>
</dbReference>
<feature type="region of interest" description="Disordered" evidence="1">
    <location>
        <begin position="496"/>
        <end position="518"/>
    </location>
</feature>
<dbReference type="PANTHER" id="PTHR13429:SF5">
    <property type="entry name" value="PROTEIN EXPANDED"/>
    <property type="match status" value="1"/>
</dbReference>
<dbReference type="WBParaSite" id="BPAG_0001324001-mRNA-1">
    <property type="protein sequence ID" value="BPAG_0001324001-mRNA-1"/>
    <property type="gene ID" value="BPAG_0001324001"/>
</dbReference>
<dbReference type="InterPro" id="IPR011993">
    <property type="entry name" value="PH-like_dom_sf"/>
</dbReference>
<dbReference type="PANTHER" id="PTHR13429">
    <property type="entry name" value="FERM DOMAIN (PROTEIN4.1-EZRIN-RADIXIN-MOESIN) FAMILY"/>
    <property type="match status" value="1"/>
</dbReference>
<dbReference type="SUPFAM" id="SSF47031">
    <property type="entry name" value="Second domain of FERM"/>
    <property type="match status" value="1"/>
</dbReference>
<dbReference type="InterPro" id="IPR000299">
    <property type="entry name" value="FERM_domain"/>
</dbReference>
<evidence type="ECO:0000256" key="1">
    <source>
        <dbReference type="SAM" id="MobiDB-lite"/>
    </source>
</evidence>
<dbReference type="InterPro" id="IPR019749">
    <property type="entry name" value="Band_41_domain"/>
</dbReference>
<evidence type="ECO:0000259" key="2">
    <source>
        <dbReference type="PROSITE" id="PS50057"/>
    </source>
</evidence>
<dbReference type="InterPro" id="IPR035963">
    <property type="entry name" value="FERM_2"/>
</dbReference>
<dbReference type="Gene3D" id="1.20.80.10">
    <property type="match status" value="1"/>
</dbReference>
<keyword evidence="4" id="KW-1185">Reference proteome</keyword>
<dbReference type="InterPro" id="IPR047145">
    <property type="entry name" value="FRMD6-like"/>
</dbReference>